<dbReference type="KEGG" id="psoj:PHYSODRAFT_329949"/>
<feature type="region of interest" description="Disordered" evidence="1">
    <location>
        <begin position="1"/>
        <end position="26"/>
    </location>
</feature>
<gene>
    <name evidence="2" type="ORF">PHYSODRAFT_329949</name>
</gene>
<keyword evidence="3" id="KW-1185">Reference proteome</keyword>
<organism evidence="2 3">
    <name type="scientific">Phytophthora sojae (strain P6497)</name>
    <name type="common">Soybean stem and root rot agent</name>
    <name type="synonym">Phytophthora megasperma f. sp. glycines</name>
    <dbReference type="NCBI Taxonomy" id="1094619"/>
    <lineage>
        <taxon>Eukaryota</taxon>
        <taxon>Sar</taxon>
        <taxon>Stramenopiles</taxon>
        <taxon>Oomycota</taxon>
        <taxon>Peronosporomycetes</taxon>
        <taxon>Peronosporales</taxon>
        <taxon>Peronosporaceae</taxon>
        <taxon>Phytophthora</taxon>
    </lineage>
</organism>
<protein>
    <submittedName>
        <fullName evidence="2">Uncharacterized protein</fullName>
    </submittedName>
</protein>
<dbReference type="EMBL" id="JH159153">
    <property type="protein sequence ID" value="EGZ22091.1"/>
    <property type="molecule type" value="Genomic_DNA"/>
</dbReference>
<name>G4ZBZ0_PHYSP</name>
<dbReference type="RefSeq" id="XP_009524808.1">
    <property type="nucleotide sequence ID" value="XM_009526513.1"/>
</dbReference>
<sequence>MPGRPRVVRLEPDAEPSEPARAPQRRKSFSYVRKLEIVAHYEAHKSLDETVARFFPDVQNYVPTRFDDAPGRTIAKREVRFTNMPITADVVVDESNERGNSAVKKTSVGPVAGEGTGKQKRYGLNKDDVLLYERENIIMTDAFLAARSPRAKRVSVRSDDYDYNFVIPKNLVIKLDAVVKAEKAKRRTPASFGGNAEDEYPVGTVEEIVAFFPGGLPRFASGAVYNMKSFYNVRKLSEAWLLDMTWVSTTKWDKVSASPELFGEECIVLKPV</sequence>
<dbReference type="AlphaFoldDB" id="G4ZBZ0"/>
<evidence type="ECO:0000313" key="3">
    <source>
        <dbReference type="Proteomes" id="UP000002640"/>
    </source>
</evidence>
<evidence type="ECO:0000313" key="2">
    <source>
        <dbReference type="EMBL" id="EGZ22091.1"/>
    </source>
</evidence>
<dbReference type="InParanoid" id="G4ZBZ0"/>
<accession>G4ZBZ0</accession>
<dbReference type="Proteomes" id="UP000002640">
    <property type="component" value="Unassembled WGS sequence"/>
</dbReference>
<proteinExistence type="predicted"/>
<dbReference type="GeneID" id="20646022"/>
<evidence type="ECO:0000256" key="1">
    <source>
        <dbReference type="SAM" id="MobiDB-lite"/>
    </source>
</evidence>
<reference evidence="2 3" key="1">
    <citation type="journal article" date="2006" name="Science">
        <title>Phytophthora genome sequences uncover evolutionary origins and mechanisms of pathogenesis.</title>
        <authorList>
            <person name="Tyler B.M."/>
            <person name="Tripathy S."/>
            <person name="Zhang X."/>
            <person name="Dehal P."/>
            <person name="Jiang R.H."/>
            <person name="Aerts A."/>
            <person name="Arredondo F.D."/>
            <person name="Baxter L."/>
            <person name="Bensasson D."/>
            <person name="Beynon J.L."/>
            <person name="Chapman J."/>
            <person name="Damasceno C.M."/>
            <person name="Dorrance A.E."/>
            <person name="Dou D."/>
            <person name="Dickerman A.W."/>
            <person name="Dubchak I.L."/>
            <person name="Garbelotto M."/>
            <person name="Gijzen M."/>
            <person name="Gordon S.G."/>
            <person name="Govers F."/>
            <person name="Grunwald N.J."/>
            <person name="Huang W."/>
            <person name="Ivors K.L."/>
            <person name="Jones R.W."/>
            <person name="Kamoun S."/>
            <person name="Krampis K."/>
            <person name="Lamour K.H."/>
            <person name="Lee M.K."/>
            <person name="McDonald W.H."/>
            <person name="Medina M."/>
            <person name="Meijer H.J."/>
            <person name="Nordberg E.K."/>
            <person name="Maclean D.J."/>
            <person name="Ospina-Giraldo M.D."/>
            <person name="Morris P.F."/>
            <person name="Phuntumart V."/>
            <person name="Putnam N.H."/>
            <person name="Rash S."/>
            <person name="Rose J.K."/>
            <person name="Sakihama Y."/>
            <person name="Salamov A.A."/>
            <person name="Savidor A."/>
            <person name="Scheuring C.F."/>
            <person name="Smith B.M."/>
            <person name="Sobral B.W."/>
            <person name="Terry A."/>
            <person name="Torto-Alalibo T.A."/>
            <person name="Win J."/>
            <person name="Xu Z."/>
            <person name="Zhang H."/>
            <person name="Grigoriev I.V."/>
            <person name="Rokhsar D.S."/>
            <person name="Boore J.L."/>
        </authorList>
    </citation>
    <scope>NUCLEOTIDE SEQUENCE [LARGE SCALE GENOMIC DNA]</scope>
    <source>
        <strain evidence="2 3">P6497</strain>
    </source>
</reference>